<dbReference type="InterPro" id="IPR027074">
    <property type="entry name" value="Integrator_9su"/>
</dbReference>
<evidence type="ECO:0000259" key="4">
    <source>
        <dbReference type="Pfam" id="PF16661"/>
    </source>
</evidence>
<evidence type="ECO:0000256" key="3">
    <source>
        <dbReference type="SAM" id="SignalP"/>
    </source>
</evidence>
<dbReference type="SUPFAM" id="SSF56281">
    <property type="entry name" value="Metallo-hydrolase/oxidoreductase"/>
    <property type="match status" value="1"/>
</dbReference>
<feature type="domain" description="Metallo-beta-lactamase" evidence="4">
    <location>
        <begin position="85"/>
        <end position="228"/>
    </location>
</feature>
<organism evidence="5 6">
    <name type="scientific">Gnathostoma spinigerum</name>
    <dbReference type="NCBI Taxonomy" id="75299"/>
    <lineage>
        <taxon>Eukaryota</taxon>
        <taxon>Metazoa</taxon>
        <taxon>Ecdysozoa</taxon>
        <taxon>Nematoda</taxon>
        <taxon>Chromadorea</taxon>
        <taxon>Rhabditida</taxon>
        <taxon>Spirurina</taxon>
        <taxon>Gnathostomatomorpha</taxon>
        <taxon>Gnathostomatoidea</taxon>
        <taxon>Gnathostomatidae</taxon>
        <taxon>Gnathostoma</taxon>
    </lineage>
</organism>
<keyword evidence="3" id="KW-0732">Signal</keyword>
<feature type="chain" id="PRO_5044794366" description="Metallo-beta-lactamase domain-containing protein" evidence="3">
    <location>
        <begin position="17"/>
        <end position="255"/>
    </location>
</feature>
<sequence>MQLTSLSWMPYRPCLLLRLPSACILLDCAVDLSPLSSFVPFSYTGSHSFSNTKTSSTKLQLPYLKKEGDKVFVDGPFEVHPVSLLSVAVDSIDAIIVSNWMSLFALPFFTENTAFQGTIYATDPTVQIGKLIMEEYLTYIELVRRDTIDDRWKNPQMFGSFSDLPSSDPRAWVQFYHRKQMENSLSKIKRISFRQRVDIDGTATIAAYSSGYSIGSCNWVIQTENEKVCLFGLLRPCLSQGRVMFEFSFFLKLPI</sequence>
<accession>A0ABD6EKS6</accession>
<dbReference type="Proteomes" id="UP001608902">
    <property type="component" value="Unassembled WGS sequence"/>
</dbReference>
<feature type="signal peptide" evidence="3">
    <location>
        <begin position="1"/>
        <end position="16"/>
    </location>
</feature>
<comment type="subcellular location">
    <subcellularLocation>
        <location evidence="1">Nucleus</location>
    </subcellularLocation>
</comment>
<dbReference type="Gene3D" id="3.60.15.10">
    <property type="entry name" value="Ribonuclease Z/Hydroxyacylglutathione hydrolase-like"/>
    <property type="match status" value="1"/>
</dbReference>
<reference evidence="5 6" key="1">
    <citation type="submission" date="2024-08" db="EMBL/GenBank/DDBJ databases">
        <title>Gnathostoma spinigerum genome.</title>
        <authorList>
            <person name="Gonzalez-Bertolin B."/>
            <person name="Monzon S."/>
            <person name="Zaballos A."/>
            <person name="Jimenez P."/>
            <person name="Dekumyoy P."/>
            <person name="Varona S."/>
            <person name="Cuesta I."/>
            <person name="Sumanam S."/>
            <person name="Adisakwattana P."/>
            <person name="Gasser R.B."/>
            <person name="Hernandez-Gonzalez A."/>
            <person name="Young N.D."/>
            <person name="Perteguer M.J."/>
        </authorList>
    </citation>
    <scope>NUCLEOTIDE SEQUENCE [LARGE SCALE GENOMIC DNA]</scope>
    <source>
        <strain evidence="5">AL3</strain>
        <tissue evidence="5">Liver</tissue>
    </source>
</reference>
<keyword evidence="6" id="KW-1185">Reference proteome</keyword>
<dbReference type="AlphaFoldDB" id="A0ABD6EKS6"/>
<name>A0ABD6EKS6_9BILA</name>
<comment type="caution">
    <text evidence="5">The sequence shown here is derived from an EMBL/GenBank/DDBJ whole genome shotgun (WGS) entry which is preliminary data.</text>
</comment>
<dbReference type="InterPro" id="IPR036866">
    <property type="entry name" value="RibonucZ/Hydroxyglut_hydro"/>
</dbReference>
<proteinExistence type="predicted"/>
<dbReference type="PANTHER" id="PTHR46094">
    <property type="entry name" value="INTEGRATOR COMPLEX SUBUNIT 9"/>
    <property type="match status" value="1"/>
</dbReference>
<evidence type="ECO:0000313" key="5">
    <source>
        <dbReference type="EMBL" id="MFH4978759.1"/>
    </source>
</evidence>
<dbReference type="Pfam" id="PF16661">
    <property type="entry name" value="Lactamase_B_6"/>
    <property type="match status" value="1"/>
</dbReference>
<evidence type="ECO:0000313" key="6">
    <source>
        <dbReference type="Proteomes" id="UP001608902"/>
    </source>
</evidence>
<dbReference type="EMBL" id="JBGFUD010003488">
    <property type="protein sequence ID" value="MFH4978759.1"/>
    <property type="molecule type" value="Genomic_DNA"/>
</dbReference>
<evidence type="ECO:0000256" key="1">
    <source>
        <dbReference type="ARBA" id="ARBA00004123"/>
    </source>
</evidence>
<dbReference type="PANTHER" id="PTHR46094:SF1">
    <property type="entry name" value="INTEGRATOR COMPLEX SUBUNIT 9"/>
    <property type="match status" value="1"/>
</dbReference>
<gene>
    <name evidence="5" type="ORF">AB6A40_005468</name>
</gene>
<dbReference type="GO" id="GO:0005634">
    <property type="term" value="C:nucleus"/>
    <property type="evidence" value="ECO:0007669"/>
    <property type="project" value="UniProtKB-SubCell"/>
</dbReference>
<protein>
    <recommendedName>
        <fullName evidence="4">Metallo-beta-lactamase domain-containing protein</fullName>
    </recommendedName>
</protein>
<evidence type="ECO:0000256" key="2">
    <source>
        <dbReference type="ARBA" id="ARBA00023242"/>
    </source>
</evidence>
<dbReference type="InterPro" id="IPR001279">
    <property type="entry name" value="Metallo-B-lactamas"/>
</dbReference>
<keyword evidence="2" id="KW-0539">Nucleus</keyword>